<dbReference type="InterPro" id="IPR051751">
    <property type="entry name" value="Immunoreceptor_sig_adapters"/>
</dbReference>
<accession>A0A8C1KY82</accession>
<dbReference type="InterPro" id="IPR001660">
    <property type="entry name" value="SAM"/>
</dbReference>
<dbReference type="FunFam" id="1.10.150.50:FF:000051">
    <property type="entry name" value="Lymphocyte cytosolic protein 2"/>
    <property type="match status" value="1"/>
</dbReference>
<comment type="function">
    <text evidence="5">Adapter protein primarily involved in signaling pathways within T-cells, as well as other immune cells such as platelets, mast cells, and natural killer (NK) cells. Plays a crucial role for transducing signal from the T-cell receptor (TCR) after antigen recognition leading to T-cell activation. Mechanistically, once phosphorylated by the kinase ZAP70, mediates interactions with the guanine-nucleotide exchange factor VAV1, the adapter protein NCK and the kinase ITK. In turn, stimulates the activation of PKC-theta/PRKCQ and NF-kappa-B transcriptional activity in response to CD3 and CD28 costimulation. Also plays an essential role in AGER-induced signaling pathways including p38 MAPK and ERK1/2 activation leading to cytokine release and pro-inflammatory responses.</text>
</comment>
<dbReference type="Gene3D" id="3.30.505.10">
    <property type="entry name" value="SH2 domain"/>
    <property type="match status" value="1"/>
</dbReference>
<dbReference type="OMA" id="GSRNQCM"/>
<reference evidence="13" key="2">
    <citation type="submission" date="2025-09" db="UniProtKB">
        <authorList>
            <consortium name="Ensembl"/>
        </authorList>
    </citation>
    <scope>IDENTIFICATION</scope>
</reference>
<dbReference type="GO" id="GO:0002376">
    <property type="term" value="P:immune system process"/>
    <property type="evidence" value="ECO:0007669"/>
    <property type="project" value="UniProtKB-ARBA"/>
</dbReference>
<dbReference type="GO" id="GO:0005829">
    <property type="term" value="C:cytosol"/>
    <property type="evidence" value="ECO:0007669"/>
    <property type="project" value="UniProtKB-ARBA"/>
</dbReference>
<dbReference type="Pfam" id="PF00017">
    <property type="entry name" value="SH2"/>
    <property type="match status" value="1"/>
</dbReference>
<evidence type="ECO:0000256" key="7">
    <source>
        <dbReference type="ARBA" id="ARBA00073181"/>
    </source>
</evidence>
<dbReference type="SMART" id="SM00252">
    <property type="entry name" value="SH2"/>
    <property type="match status" value="1"/>
</dbReference>
<evidence type="ECO:0000259" key="12">
    <source>
        <dbReference type="PROSITE" id="PS50001"/>
    </source>
</evidence>
<proteinExistence type="predicted"/>
<sequence>MSSDIIPSKSEVLSWDSQRLADFLKKRNLTGCDKVVTRYNINGQRFLSLSDNDLQKFPKLHVPLISKICQEVNKQKKPGLFQSIPTKRPSPVPSYPQPPVEHHEDQPWDPDEFESDDDYENPDSNDEGEASGGDYESPEEGSDSDNSYEPPPTEPNEDTAQICPAKPMENSDYIDNNRRRGVSRSQPPVPPERPGPGPALPPIERPSVGLPMREERPIKRPPAPAVDRSTKPGALDRGQPPAVAGGRGTCSLDRTGQPPRRLPAVEPPGDPMRIPKPLIPPSGVRRSASAVTGNSQNRQPEQRKEFRDDTARHNSNTFPLHTRNPSPRPPGTHGQPYHADNVHPTRSLPAKLPEAMSDHQRSARAPPPHADMSGKQDMDPAWYVGQVSRGEAERCLRRVNRDGTFLVRDSSNRSSNQPYTLVVLYQDKVYNIQIRRNHNGFMLGTGLKASEQTFDRVSDIIGQHKHMPLLLIDAKNREASQQNQCALIFPAGY</sequence>
<comment type="subcellular location">
    <subcellularLocation>
        <location evidence="1">Cytoplasm</location>
    </subcellularLocation>
</comment>
<feature type="compositionally biased region" description="Polar residues" evidence="11">
    <location>
        <begin position="313"/>
        <end position="325"/>
    </location>
</feature>
<evidence type="ECO:0000256" key="1">
    <source>
        <dbReference type="ARBA" id="ARBA00004496"/>
    </source>
</evidence>
<feature type="compositionally biased region" description="Acidic residues" evidence="11">
    <location>
        <begin position="107"/>
        <end position="129"/>
    </location>
</feature>
<evidence type="ECO:0000256" key="8">
    <source>
        <dbReference type="ARBA" id="ARBA00076939"/>
    </source>
</evidence>
<dbReference type="InterPro" id="IPR036860">
    <property type="entry name" value="SH2_dom_sf"/>
</dbReference>
<organism evidence="13 14">
    <name type="scientific">Cyprinus carpio</name>
    <name type="common">Common carp</name>
    <dbReference type="NCBI Taxonomy" id="7962"/>
    <lineage>
        <taxon>Eukaryota</taxon>
        <taxon>Metazoa</taxon>
        <taxon>Chordata</taxon>
        <taxon>Craniata</taxon>
        <taxon>Vertebrata</taxon>
        <taxon>Euteleostomi</taxon>
        <taxon>Actinopterygii</taxon>
        <taxon>Neopterygii</taxon>
        <taxon>Teleostei</taxon>
        <taxon>Ostariophysi</taxon>
        <taxon>Cypriniformes</taxon>
        <taxon>Cyprinidae</taxon>
        <taxon>Cyprininae</taxon>
        <taxon>Cyprinus</taxon>
    </lineage>
</organism>
<evidence type="ECO:0000256" key="2">
    <source>
        <dbReference type="ARBA" id="ARBA00022490"/>
    </source>
</evidence>
<dbReference type="InterPro" id="IPR000980">
    <property type="entry name" value="SH2"/>
</dbReference>
<evidence type="ECO:0000256" key="9">
    <source>
        <dbReference type="ARBA" id="ARBA00079396"/>
    </source>
</evidence>
<reference evidence="13" key="1">
    <citation type="submission" date="2025-08" db="UniProtKB">
        <authorList>
            <consortium name="Ensembl"/>
        </authorList>
    </citation>
    <scope>IDENTIFICATION</scope>
</reference>
<dbReference type="PRINTS" id="PR00401">
    <property type="entry name" value="SH2DOMAIN"/>
</dbReference>
<feature type="compositionally biased region" description="Pro residues" evidence="11">
    <location>
        <begin position="187"/>
        <end position="204"/>
    </location>
</feature>
<evidence type="ECO:0000256" key="11">
    <source>
        <dbReference type="SAM" id="MobiDB-lite"/>
    </source>
</evidence>
<feature type="compositionally biased region" description="Polar residues" evidence="11">
    <location>
        <begin position="289"/>
        <end position="299"/>
    </location>
</feature>
<dbReference type="FunFam" id="3.30.505.10:FF:000016">
    <property type="entry name" value="B-cell linker protein isoform 2"/>
    <property type="match status" value="1"/>
</dbReference>
<dbReference type="PROSITE" id="PS50001">
    <property type="entry name" value="SH2"/>
    <property type="match status" value="1"/>
</dbReference>
<dbReference type="Proteomes" id="UP000694427">
    <property type="component" value="Unplaced"/>
</dbReference>
<evidence type="ECO:0000256" key="4">
    <source>
        <dbReference type="ARBA" id="ARBA00022999"/>
    </source>
</evidence>
<protein>
    <recommendedName>
        <fullName evidence="7">Lymphocyte cytosolic protein 2</fullName>
    </recommendedName>
    <alternativeName>
        <fullName evidence="8">SH2 domain-containing leukocyte protein of 76 kDa</fullName>
    </alternativeName>
    <alternativeName>
        <fullName evidence="9">SLP-76 tyrosine phosphoprotein</fullName>
    </alternativeName>
</protein>
<dbReference type="Gene3D" id="1.10.150.50">
    <property type="entry name" value="Transcription Factor, Ets-1"/>
    <property type="match status" value="1"/>
</dbReference>
<feature type="compositionally biased region" description="Pro residues" evidence="11">
    <location>
        <begin position="88"/>
        <end position="99"/>
    </location>
</feature>
<evidence type="ECO:0000256" key="6">
    <source>
        <dbReference type="ARBA" id="ARBA00064703"/>
    </source>
</evidence>
<dbReference type="Ensembl" id="ENSCCRT00010059382.1">
    <property type="protein sequence ID" value="ENSCCRP00010054208.1"/>
    <property type="gene ID" value="ENSCCRG00010022975.1"/>
</dbReference>
<comment type="subunit">
    <text evidence="6">Interacts with SLA. Interacts with CBLB. Interacts with GRB2. Interacts with SHB. Interacts with PRAM1. Interacts (via SH2 domain) with CD6 (via tyrosine phosphorylated C-terminus). Interacts with FYB1 and the phosphorylated form of FYB2. Interacts with 14-3-3 adapter/YWHAZ; this phosphorylation leads to YWHAZ proteolytic degradation. Interacts with VAV1; this interaction plays a role in TCR-mediated cytokine production. Interacts with AGER; this interaction plays an important role in AGER-mediated pro-inflammatory responses and cytokine release.</text>
</comment>
<dbReference type="InterPro" id="IPR013761">
    <property type="entry name" value="SAM/pointed_sf"/>
</dbReference>
<feature type="region of interest" description="Disordered" evidence="11">
    <location>
        <begin position="79"/>
        <end position="377"/>
    </location>
</feature>
<dbReference type="PANTHER" id="PTHR14098:SF1">
    <property type="entry name" value="LYMPHOCYTE CYTOSOLIC PROTEIN 2"/>
    <property type="match status" value="1"/>
</dbReference>
<evidence type="ECO:0000256" key="10">
    <source>
        <dbReference type="PROSITE-ProRule" id="PRU00191"/>
    </source>
</evidence>
<dbReference type="GO" id="GO:0035556">
    <property type="term" value="P:intracellular signal transduction"/>
    <property type="evidence" value="ECO:0007669"/>
    <property type="project" value="TreeGrafter"/>
</dbReference>
<feature type="domain" description="SH2" evidence="12">
    <location>
        <begin position="382"/>
        <end position="491"/>
    </location>
</feature>
<keyword evidence="14" id="KW-1185">Reference proteome</keyword>
<dbReference type="Pfam" id="PF07647">
    <property type="entry name" value="SAM_2"/>
    <property type="match status" value="1"/>
</dbReference>
<evidence type="ECO:0000256" key="3">
    <source>
        <dbReference type="ARBA" id="ARBA00022553"/>
    </source>
</evidence>
<keyword evidence="4 10" id="KW-0727">SH2 domain</keyword>
<name>A0A8C1KY82_CYPCA</name>
<keyword evidence="3" id="KW-0597">Phosphoprotein</keyword>
<evidence type="ECO:0000313" key="13">
    <source>
        <dbReference type="Ensembl" id="ENSCCRP00010054208.1"/>
    </source>
</evidence>
<dbReference type="AlphaFoldDB" id="A0A8C1KY82"/>
<dbReference type="SUPFAM" id="SSF47769">
    <property type="entry name" value="SAM/Pointed domain"/>
    <property type="match status" value="1"/>
</dbReference>
<dbReference type="GO" id="GO:0007169">
    <property type="term" value="P:cell surface receptor protein tyrosine kinase signaling pathway"/>
    <property type="evidence" value="ECO:0007669"/>
    <property type="project" value="TreeGrafter"/>
</dbReference>
<evidence type="ECO:0000313" key="14">
    <source>
        <dbReference type="Proteomes" id="UP000694427"/>
    </source>
</evidence>
<dbReference type="SUPFAM" id="SSF55550">
    <property type="entry name" value="SH2 domain"/>
    <property type="match status" value="1"/>
</dbReference>
<keyword evidence="2" id="KW-0963">Cytoplasm</keyword>
<dbReference type="PANTHER" id="PTHR14098">
    <property type="entry name" value="SH2 DOMAIN CONTAINING PROTEIN"/>
    <property type="match status" value="1"/>
</dbReference>
<evidence type="ECO:0000256" key="5">
    <source>
        <dbReference type="ARBA" id="ARBA00055328"/>
    </source>
</evidence>
<feature type="compositionally biased region" description="Basic and acidic residues" evidence="11">
    <location>
        <begin position="300"/>
        <end position="312"/>
    </location>
</feature>